<dbReference type="SMART" id="SM00448">
    <property type="entry name" value="REC"/>
    <property type="match status" value="2"/>
</dbReference>
<evidence type="ECO:0000256" key="1">
    <source>
        <dbReference type="ARBA" id="ARBA00000085"/>
    </source>
</evidence>
<dbReference type="CDD" id="cd00082">
    <property type="entry name" value="HisKA"/>
    <property type="match status" value="1"/>
</dbReference>
<dbReference type="SUPFAM" id="SSF55785">
    <property type="entry name" value="PYP-like sensor domain (PAS domain)"/>
    <property type="match status" value="1"/>
</dbReference>
<evidence type="ECO:0000256" key="2">
    <source>
        <dbReference type="ARBA" id="ARBA00004651"/>
    </source>
</evidence>
<reference evidence="19 21" key="1">
    <citation type="submission" date="2016-03" db="EMBL/GenBank/DDBJ databases">
        <authorList>
            <consortium name="Pathogen Informatics"/>
        </authorList>
    </citation>
    <scope>NUCLEOTIDE SEQUENCE [LARGE SCALE GENOMIC DNA]</scope>
    <source>
        <strain evidence="19">E552</strain>
        <strain evidence="21">e552</strain>
    </source>
</reference>
<evidence type="ECO:0000256" key="8">
    <source>
        <dbReference type="ARBA" id="ARBA00022741"/>
    </source>
</evidence>
<dbReference type="SUPFAM" id="SSF47226">
    <property type="entry name" value="Histidine-containing phosphotransfer domain, HPT domain"/>
    <property type="match status" value="1"/>
</dbReference>
<evidence type="ECO:0000256" key="5">
    <source>
        <dbReference type="ARBA" id="ARBA00022553"/>
    </source>
</evidence>
<dbReference type="RefSeq" id="WP_022651692.1">
    <property type="nucleotide sequence ID" value="NZ_CAYQIB010000041.1"/>
</dbReference>
<dbReference type="SMART" id="SM00388">
    <property type="entry name" value="HisKA"/>
    <property type="match status" value="1"/>
</dbReference>
<keyword evidence="11" id="KW-1133">Transmembrane helix</keyword>
<feature type="domain" description="HPt" evidence="18">
    <location>
        <begin position="794"/>
        <end position="891"/>
    </location>
</feature>
<dbReference type="InterPro" id="IPR001610">
    <property type="entry name" value="PAC"/>
</dbReference>
<dbReference type="PROSITE" id="PS50894">
    <property type="entry name" value="HPT"/>
    <property type="match status" value="1"/>
</dbReference>
<protein>
    <recommendedName>
        <fullName evidence="3">histidine kinase</fullName>
        <ecNumber evidence="3">2.7.13.3</ecNumber>
    </recommendedName>
</protein>
<evidence type="ECO:0000313" key="21">
    <source>
        <dbReference type="Proteomes" id="UP000077295"/>
    </source>
</evidence>
<evidence type="ECO:0000259" key="18">
    <source>
        <dbReference type="PROSITE" id="PS50894"/>
    </source>
</evidence>
<dbReference type="CDD" id="cd00130">
    <property type="entry name" value="PAS"/>
    <property type="match status" value="1"/>
</dbReference>
<dbReference type="InterPro" id="IPR003661">
    <property type="entry name" value="HisK_dim/P_dom"/>
</dbReference>
<dbReference type="InterPro" id="IPR008207">
    <property type="entry name" value="Sig_transdc_His_kin_Hpt_dom"/>
</dbReference>
<dbReference type="Pfam" id="PF08447">
    <property type="entry name" value="PAS_3"/>
    <property type="match status" value="1"/>
</dbReference>
<dbReference type="AlphaFoldDB" id="A0AAE9BGH0"/>
<dbReference type="Pfam" id="PF02518">
    <property type="entry name" value="HATPase_c"/>
    <property type="match status" value="1"/>
</dbReference>
<evidence type="ECO:0000256" key="14">
    <source>
        <dbReference type="PROSITE-ProRule" id="PRU00110"/>
    </source>
</evidence>
<keyword evidence="10" id="KW-0067">ATP-binding</keyword>
<evidence type="ECO:0000256" key="4">
    <source>
        <dbReference type="ARBA" id="ARBA00022475"/>
    </source>
</evidence>
<evidence type="ECO:0000313" key="20">
    <source>
        <dbReference type="EMBL" id="TYS05380.1"/>
    </source>
</evidence>
<gene>
    <name evidence="19" type="primary">barA_2</name>
    <name evidence="20" type="ORF">FZC81_22980</name>
    <name evidence="19" type="ORF">SAMEA2273187_02819</name>
</gene>
<dbReference type="Pfam" id="PF00072">
    <property type="entry name" value="Response_reg"/>
    <property type="match status" value="2"/>
</dbReference>
<proteinExistence type="predicted"/>
<organism evidence="20 22">
    <name type="scientific">Enterobacter hormaechei</name>
    <dbReference type="NCBI Taxonomy" id="158836"/>
    <lineage>
        <taxon>Bacteria</taxon>
        <taxon>Pseudomonadati</taxon>
        <taxon>Pseudomonadota</taxon>
        <taxon>Gammaproteobacteria</taxon>
        <taxon>Enterobacterales</taxon>
        <taxon>Enterobacteriaceae</taxon>
        <taxon>Enterobacter</taxon>
        <taxon>Enterobacter cloacae complex</taxon>
    </lineage>
</organism>
<sequence length="902" mass="100123">MRATSRFDLNALPVGVMIYDPAEHLLAWNDQISRFYPVIAPWLIAGASLESLAEKFIDAGYNIDSTRRRTLREAIVRNCRQSSHREVRQSGNRRLYVQHQRLADGGILSLHTDITELDDAQRSRQQLHDDFLLTAESIQIGIWNWQVSHDSLEVNDTLLAMVGQSRTQLHYPLRFLLNLVHEEDRAVLRNAMIASRQEHMPVFESEIRVQHATQGWRWMLVSGQVVTLSMQQQAERVIGTLQDITRRKEAELLAIEAAKVAREANEAKSAFLANMSHEIRTPMNGILGMTQLCLDTQLTPEQREYLSLVMSSAQSLLHIINDILDFSRIESGKMTVDTEPLEIRPFVQSLIRPHMPSASEKGIELLVDIAPGVPEVLIVDGPRLRQILTNLLGNALKFTHHGEVMLAIEPTESEGHWRFRIRDSGIGIPMEKQKAIFEAFSQADSSTTRRYGGTGLGLTISARLVSLMGGELTVQSEPGEGSEFAFTLPLEGQLAVSATDAPVARFNGESVLVVDDNSTNLRLLDTMLRQMGLTPTCVNNAGEALSLTAKRGYWPLILLDAQMPDMDGVSLAIELSVMPQAEQSHIIMLSSMSRHFDANMLKRIGVAHYLHKPVAQRELYQTIASVLAPAPHLASPPSLSPSPVTSPVPAQGGLHILLAEDNLVNQKVARRLLEQLGHRCEVVSNGREALERWREQSWDLMLVDLQMPEMDGETAIRLLREETLTRGRSHQPAIAMTAHAMQGDKARCLAMGFDGYIAKPVSQEALREEIAHVLAGEDKGLPDEAQLLKQCADDPELVNELLALFGNGLDEAVAAMALNIAHNDRDALRRAAHKLRGEAVTLGFIRLSEVLQQLESQAVSLNQTGLSVLHGELIEEARRSAAWLRRRAQEVKDDQASSAAGN</sequence>
<feature type="domain" description="Response regulatory" evidence="17">
    <location>
        <begin position="510"/>
        <end position="627"/>
    </location>
</feature>
<feature type="modified residue" description="4-aspartylphosphate" evidence="15">
    <location>
        <position position="704"/>
    </location>
</feature>
<dbReference type="PANTHER" id="PTHR45339:SF1">
    <property type="entry name" value="HYBRID SIGNAL TRANSDUCTION HISTIDINE KINASE J"/>
    <property type="match status" value="1"/>
</dbReference>
<feature type="domain" description="Response regulatory" evidence="17">
    <location>
        <begin position="655"/>
        <end position="774"/>
    </location>
</feature>
<dbReference type="InterPro" id="IPR001789">
    <property type="entry name" value="Sig_transdc_resp-reg_receiver"/>
</dbReference>
<dbReference type="SMART" id="SM00387">
    <property type="entry name" value="HATPase_c"/>
    <property type="match status" value="1"/>
</dbReference>
<reference evidence="20 22" key="2">
    <citation type="submission" date="2019-08" db="EMBL/GenBank/DDBJ databases">
        <title>Whole genome sequence analysis of bacterial isolates in patients.</title>
        <authorList>
            <person name="Jeong K.C."/>
        </authorList>
    </citation>
    <scope>NUCLEOTIDE SEQUENCE [LARGE SCALE GENOMIC DNA]</scope>
    <source>
        <strain evidence="20 22">KCJ3K342</strain>
    </source>
</reference>
<evidence type="ECO:0000256" key="13">
    <source>
        <dbReference type="ARBA" id="ARBA00023136"/>
    </source>
</evidence>
<keyword evidence="9 19" id="KW-0418">Kinase</keyword>
<evidence type="ECO:0000259" key="16">
    <source>
        <dbReference type="PROSITE" id="PS50109"/>
    </source>
</evidence>
<dbReference type="Proteomes" id="UP000077295">
    <property type="component" value="Unassembled WGS sequence"/>
</dbReference>
<dbReference type="Pfam" id="PF12860">
    <property type="entry name" value="PAS_7"/>
    <property type="match status" value="1"/>
</dbReference>
<evidence type="ECO:0000256" key="3">
    <source>
        <dbReference type="ARBA" id="ARBA00012438"/>
    </source>
</evidence>
<dbReference type="SMART" id="SM00086">
    <property type="entry name" value="PAC"/>
    <property type="match status" value="1"/>
</dbReference>
<keyword evidence="7" id="KW-0812">Transmembrane</keyword>
<evidence type="ECO:0000256" key="7">
    <source>
        <dbReference type="ARBA" id="ARBA00022692"/>
    </source>
</evidence>
<dbReference type="PANTHER" id="PTHR45339">
    <property type="entry name" value="HYBRID SIGNAL TRANSDUCTION HISTIDINE KINASE J"/>
    <property type="match status" value="1"/>
</dbReference>
<dbReference type="PROSITE" id="PS50110">
    <property type="entry name" value="RESPONSE_REGULATORY"/>
    <property type="match status" value="2"/>
</dbReference>
<dbReference type="Gene3D" id="3.30.450.20">
    <property type="entry name" value="PAS domain"/>
    <property type="match status" value="1"/>
</dbReference>
<dbReference type="Gene3D" id="3.30.565.10">
    <property type="entry name" value="Histidine kinase-like ATPase, C-terminal domain"/>
    <property type="match status" value="1"/>
</dbReference>
<feature type="domain" description="Histidine kinase" evidence="16">
    <location>
        <begin position="274"/>
        <end position="492"/>
    </location>
</feature>
<comment type="subcellular location">
    <subcellularLocation>
        <location evidence="2">Cell membrane</location>
        <topology evidence="2">Multi-pass membrane protein</topology>
    </subcellularLocation>
</comment>
<evidence type="ECO:0000256" key="9">
    <source>
        <dbReference type="ARBA" id="ARBA00022777"/>
    </source>
</evidence>
<keyword evidence="12" id="KW-0902">Two-component regulatory system</keyword>
<dbReference type="CDD" id="cd17546">
    <property type="entry name" value="REC_hyHK_CKI1_RcsC-like"/>
    <property type="match status" value="1"/>
</dbReference>
<dbReference type="InterPro" id="IPR003594">
    <property type="entry name" value="HATPase_dom"/>
</dbReference>
<dbReference type="InterPro" id="IPR036890">
    <property type="entry name" value="HATPase_C_sf"/>
</dbReference>
<dbReference type="InterPro" id="IPR035965">
    <property type="entry name" value="PAS-like_dom_sf"/>
</dbReference>
<dbReference type="EMBL" id="FKEV01000009">
    <property type="protein sequence ID" value="SAE52544.1"/>
    <property type="molecule type" value="Genomic_DNA"/>
</dbReference>
<evidence type="ECO:0000313" key="19">
    <source>
        <dbReference type="EMBL" id="SAE52544.1"/>
    </source>
</evidence>
<keyword evidence="6 19" id="KW-0808">Transferase</keyword>
<dbReference type="SUPFAM" id="SSF55874">
    <property type="entry name" value="ATPase domain of HSP90 chaperone/DNA topoisomerase II/histidine kinase"/>
    <property type="match status" value="1"/>
</dbReference>
<dbReference type="PRINTS" id="PR00344">
    <property type="entry name" value="BCTRLSENSOR"/>
</dbReference>
<dbReference type="InterPro" id="IPR013655">
    <property type="entry name" value="PAS_fold_3"/>
</dbReference>
<dbReference type="Pfam" id="PF00512">
    <property type="entry name" value="HisKA"/>
    <property type="match status" value="1"/>
</dbReference>
<dbReference type="InterPro" id="IPR005467">
    <property type="entry name" value="His_kinase_dom"/>
</dbReference>
<comment type="caution">
    <text evidence="20">The sequence shown here is derived from an EMBL/GenBank/DDBJ whole genome shotgun (WGS) entry which is preliminary data.</text>
</comment>
<keyword evidence="8" id="KW-0547">Nucleotide-binding</keyword>
<comment type="catalytic activity">
    <reaction evidence="1">
        <text>ATP + protein L-histidine = ADP + protein N-phospho-L-histidine.</text>
        <dbReference type="EC" id="2.7.13.3"/>
    </reaction>
</comment>
<dbReference type="Proteomes" id="UP000322612">
    <property type="component" value="Unassembled WGS sequence"/>
</dbReference>
<name>A0AAE9BGH0_9ENTR</name>
<evidence type="ECO:0000256" key="11">
    <source>
        <dbReference type="ARBA" id="ARBA00022989"/>
    </source>
</evidence>
<evidence type="ECO:0000256" key="6">
    <source>
        <dbReference type="ARBA" id="ARBA00022679"/>
    </source>
</evidence>
<dbReference type="CDD" id="cd16922">
    <property type="entry name" value="HATPase_EvgS-ArcB-TorS-like"/>
    <property type="match status" value="1"/>
</dbReference>
<dbReference type="GO" id="GO:0000155">
    <property type="term" value="F:phosphorelay sensor kinase activity"/>
    <property type="evidence" value="ECO:0007669"/>
    <property type="project" value="InterPro"/>
</dbReference>
<dbReference type="Gene3D" id="1.20.120.160">
    <property type="entry name" value="HPT domain"/>
    <property type="match status" value="1"/>
</dbReference>
<dbReference type="EMBL" id="VTDZ01000148">
    <property type="protein sequence ID" value="TYS05380.1"/>
    <property type="molecule type" value="Genomic_DNA"/>
</dbReference>
<accession>A0AAE9BGH0</accession>
<dbReference type="InterPro" id="IPR004358">
    <property type="entry name" value="Sig_transdc_His_kin-like_C"/>
</dbReference>
<keyword evidence="4" id="KW-1003">Cell membrane</keyword>
<dbReference type="InterPro" id="IPR036641">
    <property type="entry name" value="HPT_dom_sf"/>
</dbReference>
<dbReference type="InterPro" id="IPR000014">
    <property type="entry name" value="PAS"/>
</dbReference>
<dbReference type="EC" id="2.7.13.3" evidence="3"/>
<dbReference type="SUPFAM" id="SSF47384">
    <property type="entry name" value="Homodimeric domain of signal transducing histidine kinase"/>
    <property type="match status" value="1"/>
</dbReference>
<evidence type="ECO:0000313" key="22">
    <source>
        <dbReference type="Proteomes" id="UP000322612"/>
    </source>
</evidence>
<dbReference type="SUPFAM" id="SSF52172">
    <property type="entry name" value="CheY-like"/>
    <property type="match status" value="2"/>
</dbReference>
<dbReference type="InterPro" id="IPR011006">
    <property type="entry name" value="CheY-like_superfamily"/>
</dbReference>
<evidence type="ECO:0000256" key="12">
    <source>
        <dbReference type="ARBA" id="ARBA00023012"/>
    </source>
</evidence>
<evidence type="ECO:0000259" key="17">
    <source>
        <dbReference type="PROSITE" id="PS50110"/>
    </source>
</evidence>
<feature type="modified residue" description="Phosphohistidine" evidence="14">
    <location>
        <position position="833"/>
    </location>
</feature>
<dbReference type="InterPro" id="IPR036097">
    <property type="entry name" value="HisK_dim/P_sf"/>
</dbReference>
<dbReference type="NCBIfam" id="TIGR00229">
    <property type="entry name" value="sensory_box"/>
    <property type="match status" value="1"/>
</dbReference>
<evidence type="ECO:0000256" key="10">
    <source>
        <dbReference type="ARBA" id="ARBA00022840"/>
    </source>
</evidence>
<dbReference type="Gene3D" id="1.10.287.130">
    <property type="match status" value="1"/>
</dbReference>
<dbReference type="PROSITE" id="PS50109">
    <property type="entry name" value="HIS_KIN"/>
    <property type="match status" value="1"/>
</dbReference>
<feature type="modified residue" description="4-aspartylphosphate" evidence="15">
    <location>
        <position position="560"/>
    </location>
</feature>
<keyword evidence="13" id="KW-0472">Membrane</keyword>
<evidence type="ECO:0000256" key="15">
    <source>
        <dbReference type="PROSITE-ProRule" id="PRU00169"/>
    </source>
</evidence>
<dbReference type="FunFam" id="1.10.287.130:FF:000002">
    <property type="entry name" value="Two-component osmosensing histidine kinase"/>
    <property type="match status" value="1"/>
</dbReference>
<keyword evidence="5 15" id="KW-0597">Phosphoprotein</keyword>
<dbReference type="Gene3D" id="3.40.50.2300">
    <property type="match status" value="2"/>
</dbReference>
<dbReference type="Pfam" id="PF01627">
    <property type="entry name" value="Hpt"/>
    <property type="match status" value="1"/>
</dbReference>
<dbReference type="GO" id="GO:0005886">
    <property type="term" value="C:plasma membrane"/>
    <property type="evidence" value="ECO:0007669"/>
    <property type="project" value="UniProtKB-SubCell"/>
</dbReference>
<dbReference type="FunFam" id="3.30.565.10:FF:000078">
    <property type="entry name" value="Two-component sensor histidine kinase"/>
    <property type="match status" value="1"/>
</dbReference>
<dbReference type="GO" id="GO:0005524">
    <property type="term" value="F:ATP binding"/>
    <property type="evidence" value="ECO:0007669"/>
    <property type="project" value="UniProtKB-KW"/>
</dbReference>